<reference evidence="4 5" key="1">
    <citation type="journal article" date="2013" name="Nature">
        <title>Insights into bilaterian evolution from three spiralian genomes.</title>
        <authorList>
            <person name="Simakov O."/>
            <person name="Marletaz F."/>
            <person name="Cho S.J."/>
            <person name="Edsinger-Gonzales E."/>
            <person name="Havlak P."/>
            <person name="Hellsten U."/>
            <person name="Kuo D.H."/>
            <person name="Larsson T."/>
            <person name="Lv J."/>
            <person name="Arendt D."/>
            <person name="Savage R."/>
            <person name="Osoegawa K."/>
            <person name="de Jong P."/>
            <person name="Grimwood J."/>
            <person name="Chapman J.A."/>
            <person name="Shapiro H."/>
            <person name="Aerts A."/>
            <person name="Otillar R.P."/>
            <person name="Terry A.Y."/>
            <person name="Boore J.L."/>
            <person name="Grigoriev I.V."/>
            <person name="Lindberg D.R."/>
            <person name="Seaver E.C."/>
            <person name="Weisblat D.A."/>
            <person name="Putnam N.H."/>
            <person name="Rokhsar D.S."/>
        </authorList>
    </citation>
    <scope>NUCLEOTIDE SEQUENCE [LARGE SCALE GENOMIC DNA]</scope>
</reference>
<dbReference type="Pfam" id="PF01531">
    <property type="entry name" value="Glyco_transf_11"/>
    <property type="match status" value="1"/>
</dbReference>
<dbReference type="UniPathway" id="UPA00378"/>
<dbReference type="RefSeq" id="XP_009061975.1">
    <property type="nucleotide sequence ID" value="XM_009063727.1"/>
</dbReference>
<dbReference type="CTD" id="20247933"/>
<name>V3ZWN0_LOTGI</name>
<dbReference type="PANTHER" id="PTHR11927:SF9">
    <property type="entry name" value="L-FUCOSYLTRANSFERASE"/>
    <property type="match status" value="1"/>
</dbReference>
<feature type="transmembrane region" description="Helical" evidence="3">
    <location>
        <begin position="20"/>
        <end position="42"/>
    </location>
</feature>
<dbReference type="STRING" id="225164.V3ZWN0"/>
<comment type="pathway">
    <text evidence="3">Protein modification; protein glycosylation.</text>
</comment>
<accession>V3ZWN0</accession>
<organism evidence="4 5">
    <name type="scientific">Lottia gigantea</name>
    <name type="common">Giant owl limpet</name>
    <dbReference type="NCBI Taxonomy" id="225164"/>
    <lineage>
        <taxon>Eukaryota</taxon>
        <taxon>Metazoa</taxon>
        <taxon>Spiralia</taxon>
        <taxon>Lophotrochozoa</taxon>
        <taxon>Mollusca</taxon>
        <taxon>Gastropoda</taxon>
        <taxon>Patellogastropoda</taxon>
        <taxon>Lottioidea</taxon>
        <taxon>Lottiidae</taxon>
        <taxon>Lottia</taxon>
    </lineage>
</organism>
<dbReference type="Proteomes" id="UP000030746">
    <property type="component" value="Unassembled WGS sequence"/>
</dbReference>
<sequence length="370" mass="42447">MAFGSSSGIRFFNYFALPSHVVRFMARVVIMGSCLLFISLLISSKSSKIPQYQKPPTPLPMRKKASRSLTATLLQRPSPSTTTIPKQKTGYYLCPKLTGGLGNSMFVYASVYGIARSTGRQLFMEHNNMDAVFGHLNGTVNKELCNRKRLKELKSKTHCSYDPDMLQMPDQHNYLVGEYLQSFKYFEKYQNEIRQQFTIKQELKNKACECLQDIAKNYTSSLNKTLSTSSVTFISVHVRRGDMLEQSHFRKYGYQIPKEDYVIKAMAYMKTLYSNIAFVFASNDMKWVKSKFHGKDIFFPKLSDAHSQFAILSSCNHSITSIGTYGWWSAYLAGGTTLYYKYPAREGSDLRKQFSSDYKDFFLRNWIGLS</sequence>
<keyword evidence="3" id="KW-0735">Signal-anchor</keyword>
<evidence type="ECO:0000313" key="4">
    <source>
        <dbReference type="EMBL" id="ESO87020.1"/>
    </source>
</evidence>
<dbReference type="InterPro" id="IPR002516">
    <property type="entry name" value="Glyco_trans_11"/>
</dbReference>
<dbReference type="KEGG" id="lgi:LOTGIDRAFT_229229"/>
<keyword evidence="1 3" id="KW-0328">Glycosyltransferase</keyword>
<dbReference type="OMA" id="NINLEMW"/>
<dbReference type="AlphaFoldDB" id="V3ZWN0"/>
<evidence type="ECO:0000313" key="5">
    <source>
        <dbReference type="Proteomes" id="UP000030746"/>
    </source>
</evidence>
<dbReference type="PANTHER" id="PTHR11927">
    <property type="entry name" value="GALACTOSIDE 2-L-FUCOSYLTRANSFERASE"/>
    <property type="match status" value="1"/>
</dbReference>
<evidence type="ECO:0000256" key="2">
    <source>
        <dbReference type="ARBA" id="ARBA00022679"/>
    </source>
</evidence>
<keyword evidence="3" id="KW-1133">Transmembrane helix</keyword>
<evidence type="ECO:0000256" key="3">
    <source>
        <dbReference type="RuleBase" id="RU363129"/>
    </source>
</evidence>
<keyword evidence="3" id="KW-0325">Glycoprotein</keyword>
<keyword evidence="2 3" id="KW-0808">Transferase</keyword>
<evidence type="ECO:0000256" key="1">
    <source>
        <dbReference type="ARBA" id="ARBA00022676"/>
    </source>
</evidence>
<dbReference type="GO" id="GO:0032580">
    <property type="term" value="C:Golgi cisterna membrane"/>
    <property type="evidence" value="ECO:0007669"/>
    <property type="project" value="UniProtKB-SubCell"/>
</dbReference>
<keyword evidence="5" id="KW-1185">Reference proteome</keyword>
<keyword evidence="3" id="KW-0333">Golgi apparatus</keyword>
<dbReference type="GO" id="GO:0005975">
    <property type="term" value="P:carbohydrate metabolic process"/>
    <property type="evidence" value="ECO:0007669"/>
    <property type="project" value="InterPro"/>
</dbReference>
<dbReference type="EMBL" id="KB202953">
    <property type="protein sequence ID" value="ESO87020.1"/>
    <property type="molecule type" value="Genomic_DNA"/>
</dbReference>
<comment type="similarity">
    <text evidence="3">Belongs to the glycosyltransferase 11 family.</text>
</comment>
<dbReference type="HOGENOM" id="CLU_043399_2_1_1"/>
<keyword evidence="3" id="KW-0472">Membrane</keyword>
<dbReference type="EC" id="2.4.1.-" evidence="3"/>
<dbReference type="GO" id="GO:0008107">
    <property type="term" value="F:galactoside 2-alpha-L-fucosyltransferase activity"/>
    <property type="evidence" value="ECO:0007669"/>
    <property type="project" value="InterPro"/>
</dbReference>
<proteinExistence type="inferred from homology"/>
<gene>
    <name evidence="4" type="ORF">LOTGIDRAFT_229229</name>
</gene>
<keyword evidence="3" id="KW-0812">Transmembrane</keyword>
<dbReference type="GeneID" id="20247933"/>
<dbReference type="CDD" id="cd11301">
    <property type="entry name" value="Fut1_Fut2_like"/>
    <property type="match status" value="1"/>
</dbReference>
<comment type="subcellular location">
    <subcellularLocation>
        <location evidence="3">Golgi apparatus</location>
        <location evidence="3">Golgi stack membrane</location>
        <topology evidence="3">Single-pass type II membrane protein</topology>
    </subcellularLocation>
</comment>
<dbReference type="OrthoDB" id="3226at2759"/>
<protein>
    <recommendedName>
        <fullName evidence="3">L-Fucosyltransferase</fullName>
        <ecNumber evidence="3">2.4.1.-</ecNumber>
    </recommendedName>
</protein>